<keyword evidence="3" id="KW-1185">Reference proteome</keyword>
<keyword evidence="1" id="KW-0175">Coiled coil</keyword>
<dbReference type="Proteomes" id="UP000692954">
    <property type="component" value="Unassembled WGS sequence"/>
</dbReference>
<dbReference type="AlphaFoldDB" id="A0A8S1LIU6"/>
<dbReference type="OrthoDB" id="310439at2759"/>
<evidence type="ECO:0000313" key="2">
    <source>
        <dbReference type="EMBL" id="CAD8067797.1"/>
    </source>
</evidence>
<protein>
    <submittedName>
        <fullName evidence="2">Uncharacterized protein</fullName>
    </submittedName>
</protein>
<dbReference type="EMBL" id="CAJJDN010000023">
    <property type="protein sequence ID" value="CAD8067797.1"/>
    <property type="molecule type" value="Genomic_DNA"/>
</dbReference>
<evidence type="ECO:0000256" key="1">
    <source>
        <dbReference type="SAM" id="Coils"/>
    </source>
</evidence>
<feature type="coiled-coil region" evidence="1">
    <location>
        <begin position="50"/>
        <end position="428"/>
    </location>
</feature>
<name>A0A8S1LIU6_9CILI</name>
<gene>
    <name evidence="2" type="ORF">PSON_ATCC_30995.1.T0230220</name>
</gene>
<comment type="caution">
    <text evidence="2">The sequence shown here is derived from an EMBL/GenBank/DDBJ whole genome shotgun (WGS) entry which is preliminary data.</text>
</comment>
<evidence type="ECO:0000313" key="3">
    <source>
        <dbReference type="Proteomes" id="UP000692954"/>
    </source>
</evidence>
<accession>A0A8S1LIU6</accession>
<reference evidence="2" key="1">
    <citation type="submission" date="2021-01" db="EMBL/GenBank/DDBJ databases">
        <authorList>
            <consortium name="Genoscope - CEA"/>
            <person name="William W."/>
        </authorList>
    </citation>
    <scope>NUCLEOTIDE SEQUENCE</scope>
</reference>
<organism evidence="2 3">
    <name type="scientific">Paramecium sonneborni</name>
    <dbReference type="NCBI Taxonomy" id="65129"/>
    <lineage>
        <taxon>Eukaryota</taxon>
        <taxon>Sar</taxon>
        <taxon>Alveolata</taxon>
        <taxon>Ciliophora</taxon>
        <taxon>Intramacronucleata</taxon>
        <taxon>Oligohymenophorea</taxon>
        <taxon>Peniculida</taxon>
        <taxon>Parameciidae</taxon>
        <taxon>Paramecium</taxon>
    </lineage>
</organism>
<sequence length="474" mass="56994">MQITTINENSLNKIREFLNDKKQLDKSESNKILIQDESQEDKTNQLQFKILKKNKQITQMKEEMIELQDKWQEDRKVWLNEQRDLERKCEFYRENVHAERQNNQKLQIQIDKLTSMLNEKTKIKLQYNGNNTLEKVSGQLNEEIDTFKKETGTLKSQIVLLENKIISQEEIISKQQKRIQKLKKQLNYQLQQQLEEQIVDVNRQKKKSTDIREKVSELESKLKILSLENDRIKKENRQLLQENDQYRMKNEKSSRLMPQIEDSNKRLEQEIADYQQQFEKMSKQIKELSSQCVNEQQQSILNNEELKKMSSEIKNLEEELNEKVRLLHIEQRSNTYLKEEAEKYKTQFDRLTNQQHQLTDAQNKDMDILESKIEKITKELLKLREENSILKSQLQNHKKEQGQYLDMIDQLQKQNRDLKGKNKILVQQHDDLDARINQLAQIKQQRSYKTRIYDTNKNIKQTRFEKSDSSSFSD</sequence>
<proteinExistence type="predicted"/>